<comment type="caution">
    <text evidence="1">The sequence shown here is derived from an EMBL/GenBank/DDBJ whole genome shotgun (WGS) entry which is preliminary data.</text>
</comment>
<organism evidence="1">
    <name type="scientific">Trypanosoma brucei equiperdum</name>
    <dbReference type="NCBI Taxonomy" id="630700"/>
    <lineage>
        <taxon>Eukaryota</taxon>
        <taxon>Discoba</taxon>
        <taxon>Euglenozoa</taxon>
        <taxon>Kinetoplastea</taxon>
        <taxon>Metakinetoplastina</taxon>
        <taxon>Trypanosomatida</taxon>
        <taxon>Trypanosomatidae</taxon>
        <taxon>Trypanosoma</taxon>
    </lineage>
</organism>
<name>A0A3L6L3P2_9TRYP</name>
<accession>A0A3L6L3P2</accession>
<dbReference type="Proteomes" id="UP000266743">
    <property type="component" value="Chromosome 8"/>
</dbReference>
<sequence>MKYRQYSLTTKSGGKDLGMRTDAMVQRLRESEVLHYTTCLNALESVRTLQLCNEALTTWHCLQRVNASTVSPPSLHNVGL</sequence>
<dbReference type="EMBL" id="QSBY01000008">
    <property type="protein sequence ID" value="RHW70726.1"/>
    <property type="molecule type" value="Genomic_DNA"/>
</dbReference>
<protein>
    <submittedName>
        <fullName evidence="1">Uncharacterized protein</fullName>
    </submittedName>
</protein>
<gene>
    <name evidence="1" type="ORF">DPX39_080024400</name>
</gene>
<reference evidence="1" key="1">
    <citation type="submission" date="2018-09" db="EMBL/GenBank/DDBJ databases">
        <title>whole genome sequence of T. equiperdum IVM-t1 strain.</title>
        <authorList>
            <person name="Suganuma K."/>
        </authorList>
    </citation>
    <scope>NUCLEOTIDE SEQUENCE [LARGE SCALE GENOMIC DNA]</scope>
    <source>
        <strain evidence="1">IVM-t1</strain>
    </source>
</reference>
<dbReference type="AlphaFoldDB" id="A0A3L6L3P2"/>
<evidence type="ECO:0000313" key="1">
    <source>
        <dbReference type="EMBL" id="RHW70726.1"/>
    </source>
</evidence>
<proteinExistence type="predicted"/>